<sequence>MTAGQDAGQDAAAFDARADAWDRWRAAPWNRLRFRLVAHTLARSAGVAAGRPLRVLDVGGGDGGDALPLADLGHHVTVLDHSAALLARAERAAADAGLTGRVRAVLGDLAEAASLGPVFDLVLCHNVLHYRDDPARSVAAVARAARPNGAVSLLSPNPAMDVLSRAVRLADPDAALAMLDAPTLRSETFGREMRRVEADDAARVLGAAGCVVTHRFGIRCVSDLVADDGLKHDPAFAERLERLELALCDREPYLRTARFWHLVARRVR</sequence>
<evidence type="ECO:0000313" key="5">
    <source>
        <dbReference type="EMBL" id="RMI29767.1"/>
    </source>
</evidence>
<keyword evidence="1 5" id="KW-0489">Methyltransferase</keyword>
<keyword evidence="3" id="KW-0949">S-adenosyl-L-methionine</keyword>
<comment type="caution">
    <text evidence="5">The sequence shown here is derived from an EMBL/GenBank/DDBJ whole genome shotgun (WGS) entry which is preliminary data.</text>
</comment>
<dbReference type="AlphaFoldDB" id="A0A3M2KW01"/>
<evidence type="ECO:0000256" key="2">
    <source>
        <dbReference type="ARBA" id="ARBA00022679"/>
    </source>
</evidence>
<dbReference type="EMBL" id="RFFG01000243">
    <property type="protein sequence ID" value="RMI29767.1"/>
    <property type="molecule type" value="Genomic_DNA"/>
</dbReference>
<proteinExistence type="predicted"/>
<accession>A0A3M2KW01</accession>
<dbReference type="GO" id="GO:0032259">
    <property type="term" value="P:methylation"/>
    <property type="evidence" value="ECO:0007669"/>
    <property type="project" value="UniProtKB-KW"/>
</dbReference>
<dbReference type="Gene3D" id="3.40.50.150">
    <property type="entry name" value="Vaccinia Virus protein VP39"/>
    <property type="match status" value="1"/>
</dbReference>
<protein>
    <submittedName>
        <fullName evidence="5">Methyltransferase domain-containing protein</fullName>
    </submittedName>
</protein>
<evidence type="ECO:0000256" key="1">
    <source>
        <dbReference type="ARBA" id="ARBA00022603"/>
    </source>
</evidence>
<dbReference type="SUPFAM" id="SSF53335">
    <property type="entry name" value="S-adenosyl-L-methionine-dependent methyltransferases"/>
    <property type="match status" value="1"/>
</dbReference>
<reference evidence="5 6" key="1">
    <citation type="submission" date="2018-10" db="EMBL/GenBank/DDBJ databases">
        <title>Isolation from soil.</title>
        <authorList>
            <person name="Hu J."/>
        </authorList>
    </citation>
    <scope>NUCLEOTIDE SEQUENCE [LARGE SCALE GENOMIC DNA]</scope>
    <source>
        <strain evidence="5 6">NEAU-Ht49</strain>
    </source>
</reference>
<dbReference type="PANTHER" id="PTHR43464">
    <property type="entry name" value="METHYLTRANSFERASE"/>
    <property type="match status" value="1"/>
</dbReference>
<dbReference type="Pfam" id="PF13649">
    <property type="entry name" value="Methyltransf_25"/>
    <property type="match status" value="1"/>
</dbReference>
<dbReference type="GO" id="GO:0008168">
    <property type="term" value="F:methyltransferase activity"/>
    <property type="evidence" value="ECO:0007669"/>
    <property type="project" value="UniProtKB-KW"/>
</dbReference>
<dbReference type="Proteomes" id="UP000282674">
    <property type="component" value="Unassembled WGS sequence"/>
</dbReference>
<evidence type="ECO:0000313" key="6">
    <source>
        <dbReference type="Proteomes" id="UP000282674"/>
    </source>
</evidence>
<evidence type="ECO:0000256" key="3">
    <source>
        <dbReference type="ARBA" id="ARBA00022691"/>
    </source>
</evidence>
<evidence type="ECO:0000259" key="4">
    <source>
        <dbReference type="Pfam" id="PF13649"/>
    </source>
</evidence>
<organism evidence="5 6">
    <name type="scientific">Actinomadura harenae</name>
    <dbReference type="NCBI Taxonomy" id="2483351"/>
    <lineage>
        <taxon>Bacteria</taxon>
        <taxon>Bacillati</taxon>
        <taxon>Actinomycetota</taxon>
        <taxon>Actinomycetes</taxon>
        <taxon>Streptosporangiales</taxon>
        <taxon>Thermomonosporaceae</taxon>
        <taxon>Actinomadura</taxon>
    </lineage>
</organism>
<dbReference type="InterPro" id="IPR029063">
    <property type="entry name" value="SAM-dependent_MTases_sf"/>
</dbReference>
<dbReference type="PANTHER" id="PTHR43464:SF19">
    <property type="entry name" value="UBIQUINONE BIOSYNTHESIS O-METHYLTRANSFERASE, MITOCHONDRIAL"/>
    <property type="match status" value="1"/>
</dbReference>
<dbReference type="OrthoDB" id="3366024at2"/>
<name>A0A3M2KW01_9ACTN</name>
<keyword evidence="6" id="KW-1185">Reference proteome</keyword>
<keyword evidence="2 5" id="KW-0808">Transferase</keyword>
<dbReference type="RefSeq" id="WP_122200188.1">
    <property type="nucleotide sequence ID" value="NZ_JBHSKC010000028.1"/>
</dbReference>
<dbReference type="InterPro" id="IPR041698">
    <property type="entry name" value="Methyltransf_25"/>
</dbReference>
<gene>
    <name evidence="5" type="ORF">EBO15_43195</name>
</gene>
<feature type="domain" description="Methyltransferase" evidence="4">
    <location>
        <begin position="55"/>
        <end position="149"/>
    </location>
</feature>